<dbReference type="OrthoDB" id="1726813at2759"/>
<name>A0A1S3Z248_TOBAC</name>
<dbReference type="PaxDb" id="4097-A0A1S3Z248"/>
<dbReference type="KEGG" id="nta:107782155"/>
<feature type="domain" description="DNA helicase Pif1-like 2B" evidence="1">
    <location>
        <begin position="165"/>
        <end position="192"/>
    </location>
</feature>
<dbReference type="InterPro" id="IPR049163">
    <property type="entry name" value="Pif1-like_2B_dom"/>
</dbReference>
<accession>A0A1S3Z248</accession>
<proteinExistence type="predicted"/>
<evidence type="ECO:0000313" key="2">
    <source>
        <dbReference type="RefSeq" id="XP_016458485.1"/>
    </source>
</evidence>
<dbReference type="InterPro" id="IPR027417">
    <property type="entry name" value="P-loop_NTPase"/>
</dbReference>
<dbReference type="SUPFAM" id="SSF52540">
    <property type="entry name" value="P-loop containing nucleoside triphosphate hydrolases"/>
    <property type="match status" value="1"/>
</dbReference>
<protein>
    <recommendedName>
        <fullName evidence="1">DNA helicase Pif1-like 2B domain-containing protein</fullName>
    </recommendedName>
</protein>
<evidence type="ECO:0000259" key="1">
    <source>
        <dbReference type="Pfam" id="PF21530"/>
    </source>
</evidence>
<dbReference type="STRING" id="4097.A0A1S3Z248"/>
<dbReference type="PANTHER" id="PTHR10492:SF101">
    <property type="entry name" value="ATP-DEPENDENT DNA HELICASE"/>
    <property type="match status" value="1"/>
</dbReference>
<sequence length="232" mass="26156">MSENPKGPGHQVPVAFLPEVVHSFAKYHTGHYSFEMYTMWVRFSVWIFAISGRTDHSRFTIALNPTEDSTCNIKQAIGDGRIGSFIDGIEKGQIPNDLLINNCDDPISTIVESTYPDFFNHSSDFDYLQQRAILAPTLDMVESINEYMVSLNQSPEKTYLSSDIVGVPVILQRNIDQSSGLCNGTRLIITRLENQVIESKVLSSNIAGQKVFISRMTLMPSDARIPFKFQRR</sequence>
<gene>
    <name evidence="2" type="primary">LOC107782155</name>
</gene>
<dbReference type="Pfam" id="PF21530">
    <property type="entry name" value="Pif1_2B_dom"/>
    <property type="match status" value="1"/>
</dbReference>
<reference evidence="2" key="1">
    <citation type="submission" date="2025-08" db="UniProtKB">
        <authorList>
            <consortium name="RefSeq"/>
        </authorList>
    </citation>
    <scope>IDENTIFICATION</scope>
</reference>
<dbReference type="RefSeq" id="XP_016458485.1">
    <property type="nucleotide sequence ID" value="XM_016602999.1"/>
</dbReference>
<dbReference type="PANTHER" id="PTHR10492">
    <property type="match status" value="1"/>
</dbReference>
<organism evidence="2">
    <name type="scientific">Nicotiana tabacum</name>
    <name type="common">Common tobacco</name>
    <dbReference type="NCBI Taxonomy" id="4097"/>
    <lineage>
        <taxon>Eukaryota</taxon>
        <taxon>Viridiplantae</taxon>
        <taxon>Streptophyta</taxon>
        <taxon>Embryophyta</taxon>
        <taxon>Tracheophyta</taxon>
        <taxon>Spermatophyta</taxon>
        <taxon>Magnoliopsida</taxon>
        <taxon>eudicotyledons</taxon>
        <taxon>Gunneridae</taxon>
        <taxon>Pentapetalae</taxon>
        <taxon>asterids</taxon>
        <taxon>lamiids</taxon>
        <taxon>Solanales</taxon>
        <taxon>Solanaceae</taxon>
        <taxon>Nicotianoideae</taxon>
        <taxon>Nicotianeae</taxon>
        <taxon>Nicotiana</taxon>
    </lineage>
</organism>
<dbReference type="AlphaFoldDB" id="A0A1S3Z248"/>